<dbReference type="GO" id="GO:0006865">
    <property type="term" value="P:amino acid transport"/>
    <property type="evidence" value="ECO:0007669"/>
    <property type="project" value="UniProtKB-KW"/>
</dbReference>
<evidence type="ECO:0000313" key="10">
    <source>
        <dbReference type="Proteomes" id="UP000789342"/>
    </source>
</evidence>
<keyword evidence="10" id="KW-1185">Reference proteome</keyword>
<keyword evidence="8" id="KW-0175">Coiled coil</keyword>
<evidence type="ECO:0000256" key="3">
    <source>
        <dbReference type="ARBA" id="ARBA00022448"/>
    </source>
</evidence>
<reference evidence="9" key="1">
    <citation type="submission" date="2021-06" db="EMBL/GenBank/DDBJ databases">
        <authorList>
            <person name="Kallberg Y."/>
            <person name="Tangrot J."/>
            <person name="Rosling A."/>
        </authorList>
    </citation>
    <scope>NUCLEOTIDE SEQUENCE</scope>
    <source>
        <strain evidence="9">CL551</strain>
    </source>
</reference>
<dbReference type="OrthoDB" id="192733at2759"/>
<protein>
    <recommendedName>
        <fullName evidence="7">Autophagy-related protein</fullName>
    </recommendedName>
</protein>
<keyword evidence="4 7" id="KW-0812">Transmembrane</keyword>
<feature type="transmembrane region" description="Helical" evidence="7">
    <location>
        <begin position="244"/>
        <end position="268"/>
    </location>
</feature>
<dbReference type="Pfam" id="PF11700">
    <property type="entry name" value="ATG22"/>
    <property type="match status" value="2"/>
</dbReference>
<feature type="transmembrane region" description="Helical" evidence="7">
    <location>
        <begin position="92"/>
        <end position="112"/>
    </location>
</feature>
<feature type="coiled-coil region" evidence="8">
    <location>
        <begin position="187"/>
        <end position="214"/>
    </location>
</feature>
<keyword evidence="7" id="KW-0072">Autophagy</keyword>
<dbReference type="InterPro" id="IPR036259">
    <property type="entry name" value="MFS_trans_sf"/>
</dbReference>
<feature type="transmembrane region" description="Helical" evidence="7">
    <location>
        <begin position="150"/>
        <end position="176"/>
    </location>
</feature>
<keyword evidence="6 7" id="KW-0472">Membrane</keyword>
<feature type="transmembrane region" description="Helical" evidence="7">
    <location>
        <begin position="305"/>
        <end position="327"/>
    </location>
</feature>
<dbReference type="InterPro" id="IPR050495">
    <property type="entry name" value="ATG22/LtaA_families"/>
</dbReference>
<keyword evidence="3 7" id="KW-0813">Transport</keyword>
<proteinExistence type="inferred from homology"/>
<comment type="function">
    <text evidence="7">Vacuolar effluxer which mediate the efflux of amino acids resulting from autophagic degradation. The release of autophagic amino acids allows the maintenance of protein synthesis and viability during nitrogen starvation.</text>
</comment>
<evidence type="ECO:0000256" key="4">
    <source>
        <dbReference type="ARBA" id="ARBA00022692"/>
    </source>
</evidence>
<dbReference type="PANTHER" id="PTHR23519">
    <property type="entry name" value="AUTOPHAGY-RELATED PROTEIN 22"/>
    <property type="match status" value="1"/>
</dbReference>
<dbReference type="AlphaFoldDB" id="A0A9N9EME8"/>
<dbReference type="GO" id="GO:0005774">
    <property type="term" value="C:vacuolar membrane"/>
    <property type="evidence" value="ECO:0007669"/>
    <property type="project" value="UniProtKB-SubCell"/>
</dbReference>
<keyword evidence="5 7" id="KW-1133">Transmembrane helix</keyword>
<evidence type="ECO:0000313" key="9">
    <source>
        <dbReference type="EMBL" id="CAG8680130.1"/>
    </source>
</evidence>
<organism evidence="9 10">
    <name type="scientific">Acaulospora morrowiae</name>
    <dbReference type="NCBI Taxonomy" id="94023"/>
    <lineage>
        <taxon>Eukaryota</taxon>
        <taxon>Fungi</taxon>
        <taxon>Fungi incertae sedis</taxon>
        <taxon>Mucoromycota</taxon>
        <taxon>Glomeromycotina</taxon>
        <taxon>Glomeromycetes</taxon>
        <taxon>Diversisporales</taxon>
        <taxon>Acaulosporaceae</taxon>
        <taxon>Acaulospora</taxon>
    </lineage>
</organism>
<feature type="transmembrane region" description="Helical" evidence="7">
    <location>
        <begin position="124"/>
        <end position="144"/>
    </location>
</feature>
<dbReference type="GO" id="GO:0012505">
    <property type="term" value="C:endomembrane system"/>
    <property type="evidence" value="ECO:0007669"/>
    <property type="project" value="UniProtKB-SubCell"/>
</dbReference>
<comment type="caution">
    <text evidence="9">The sequence shown here is derived from an EMBL/GenBank/DDBJ whole genome shotgun (WGS) entry which is preliminary data.</text>
</comment>
<dbReference type="Proteomes" id="UP000789342">
    <property type="component" value="Unassembled WGS sequence"/>
</dbReference>
<comment type="similarity">
    <text evidence="2 7">Belongs to the ATG22 family.</text>
</comment>
<sequence length="485" mass="54909">MSSEEEEKASIIDEQPLTSRESKGWYIHNVACGTYDVAAISGTISFSNRRSYHDLLSQAGYELDQKTPCNTTVKDYQCVVKFGTGYVDTSSYSLYVIALSVLFQAIVFIGCASLADYGNSRKKFLLTFSYIGAISTMAFMLIFPPVSKNLYWLAGVFTVLSNCCYGAAYVFFLAYIPTYVRAHPDILELKREKREDSEEEIRKLEDELATNFASNSMALAFVAGEVVLFCGVGISVALNQTTYSLQLALGFSGFWWLVWLTFTAWWLVNRPGPPLPANENVILFPWKRTYKTLTSTRHLWQTIKFLAAWFLLSDGMNTLVTVCVLFGKKRLHMTDVELLLFAIIVPICAAIGIYAYLFIQKRFNITIKTLIIVSSFCFAILPLYAILGFWLPFGLVSKMEVWGHENEFFSLYQITAKGSSCIGPLITAIITNDTQDMRNSYWFLLVVLMIPIFIIFTVDVDKGRSDCKTFVIMEEEENAKNVYKI</sequence>
<dbReference type="SUPFAM" id="SSF103473">
    <property type="entry name" value="MFS general substrate transporter"/>
    <property type="match status" value="1"/>
</dbReference>
<dbReference type="PANTHER" id="PTHR23519:SF1">
    <property type="entry name" value="AUTOPHAGY-RELATED PROTEIN 22"/>
    <property type="match status" value="1"/>
</dbReference>
<gene>
    <name evidence="9" type="ORF">AMORRO_LOCUS11207</name>
</gene>
<evidence type="ECO:0000256" key="1">
    <source>
        <dbReference type="ARBA" id="ARBA00004127"/>
    </source>
</evidence>
<evidence type="ECO:0000256" key="7">
    <source>
        <dbReference type="RuleBase" id="RU363073"/>
    </source>
</evidence>
<comment type="caution">
    <text evidence="7">Lacks conserved residue(s) required for the propagation of feature annotation.</text>
</comment>
<name>A0A9N9EME8_9GLOM</name>
<dbReference type="EMBL" id="CAJVPV010013757">
    <property type="protein sequence ID" value="CAG8680130.1"/>
    <property type="molecule type" value="Genomic_DNA"/>
</dbReference>
<accession>A0A9N9EME8</accession>
<keyword evidence="7" id="KW-0029">Amino-acid transport</keyword>
<keyword evidence="7" id="KW-0926">Vacuole</keyword>
<dbReference type="GO" id="GO:0006914">
    <property type="term" value="P:autophagy"/>
    <property type="evidence" value="ECO:0007669"/>
    <property type="project" value="UniProtKB-KW"/>
</dbReference>
<dbReference type="InterPro" id="IPR024671">
    <property type="entry name" value="Atg22-like"/>
</dbReference>
<comment type="subcellular location">
    <subcellularLocation>
        <location evidence="1">Endomembrane system</location>
        <topology evidence="1">Multi-pass membrane protein</topology>
    </subcellularLocation>
    <subcellularLocation>
        <location evidence="7">Vacuole membrane</location>
        <topology evidence="7">Multi-pass membrane protein</topology>
    </subcellularLocation>
</comment>
<feature type="transmembrane region" description="Helical" evidence="7">
    <location>
        <begin position="339"/>
        <end position="359"/>
    </location>
</feature>
<feature type="transmembrane region" description="Helical" evidence="7">
    <location>
        <begin position="441"/>
        <end position="460"/>
    </location>
</feature>
<feature type="transmembrane region" description="Helical" evidence="7">
    <location>
        <begin position="218"/>
        <end position="238"/>
    </location>
</feature>
<evidence type="ECO:0000256" key="2">
    <source>
        <dbReference type="ARBA" id="ARBA00006978"/>
    </source>
</evidence>
<evidence type="ECO:0000256" key="8">
    <source>
        <dbReference type="SAM" id="Coils"/>
    </source>
</evidence>
<evidence type="ECO:0000256" key="6">
    <source>
        <dbReference type="ARBA" id="ARBA00023136"/>
    </source>
</evidence>
<feature type="transmembrane region" description="Helical" evidence="7">
    <location>
        <begin position="371"/>
        <end position="393"/>
    </location>
</feature>
<evidence type="ECO:0000256" key="5">
    <source>
        <dbReference type="ARBA" id="ARBA00022989"/>
    </source>
</evidence>